<dbReference type="AlphaFoldDB" id="A0A2T2XG22"/>
<comment type="subcellular location">
    <subcellularLocation>
        <location evidence="13">Cytoplasm</location>
    </subcellularLocation>
</comment>
<evidence type="ECO:0000256" key="9">
    <source>
        <dbReference type="ARBA" id="ARBA00022777"/>
    </source>
</evidence>
<keyword evidence="13" id="KW-0963">Cytoplasm</keyword>
<keyword evidence="9 13" id="KW-0418">Kinase</keyword>
<dbReference type="HAMAP" id="MF_00384">
    <property type="entry name" value="Homoser_kinase"/>
    <property type="match status" value="1"/>
</dbReference>
<dbReference type="InterPro" id="IPR036554">
    <property type="entry name" value="GHMP_kinase_C_sf"/>
</dbReference>
<feature type="domain" description="GHMP kinase C-terminal" evidence="15">
    <location>
        <begin position="201"/>
        <end position="270"/>
    </location>
</feature>
<dbReference type="PANTHER" id="PTHR20861:SF1">
    <property type="entry name" value="HOMOSERINE KINASE"/>
    <property type="match status" value="1"/>
</dbReference>
<dbReference type="PRINTS" id="PR00958">
    <property type="entry name" value="HOMSERKINASE"/>
</dbReference>
<dbReference type="GO" id="GO:0004413">
    <property type="term" value="F:homoserine kinase activity"/>
    <property type="evidence" value="ECO:0007669"/>
    <property type="project" value="UniProtKB-UniRule"/>
</dbReference>
<sequence>MWQVRVPATSANLGSGLDTLALAVSLFLTIKFEARVQWSMEITGHGAGTVEANHENLVWRSADLLYRHVEGRPMPNGHLVIDSEIPLGKGLGSSAAASVAGLVLANQLVGQALTLRELLQFADRLEGHADNAAAALYGGFVMVWRDHGNSLQVRRYPAPPLDAILAVPPYPVSTPQARQLLPNMVPRHDAVFNAQRVGLWIHAVTQNDWTVLRDASEDRLHQTYRAPLNPDMDALIHQAIASGAYAAVLSGSGPTVLALSDTSHVAPVTHTWQGSHHIEVIHTTLCNQGAAVSHH</sequence>
<comment type="pathway">
    <text evidence="1 13">Amino-acid biosynthesis; L-threonine biosynthesis; L-threonine from L-aspartate: step 4/5.</text>
</comment>
<proteinExistence type="inferred from homology"/>
<evidence type="ECO:0000256" key="10">
    <source>
        <dbReference type="ARBA" id="ARBA00022840"/>
    </source>
</evidence>
<organism evidence="16 17">
    <name type="scientific">Sulfobacillus benefaciens</name>
    <dbReference type="NCBI Taxonomy" id="453960"/>
    <lineage>
        <taxon>Bacteria</taxon>
        <taxon>Bacillati</taxon>
        <taxon>Bacillota</taxon>
        <taxon>Clostridia</taxon>
        <taxon>Eubacteriales</taxon>
        <taxon>Clostridiales Family XVII. Incertae Sedis</taxon>
        <taxon>Sulfobacillus</taxon>
    </lineage>
</organism>
<keyword evidence="5 13" id="KW-0028">Amino-acid biosynthesis</keyword>
<comment type="caution">
    <text evidence="16">The sequence shown here is derived from an EMBL/GenBank/DDBJ whole genome shotgun (WGS) entry which is preliminary data.</text>
</comment>
<dbReference type="GO" id="GO:0005524">
    <property type="term" value="F:ATP binding"/>
    <property type="evidence" value="ECO:0007669"/>
    <property type="project" value="UniProtKB-UniRule"/>
</dbReference>
<evidence type="ECO:0000313" key="17">
    <source>
        <dbReference type="Proteomes" id="UP000242972"/>
    </source>
</evidence>
<dbReference type="UniPathway" id="UPA00050">
    <property type="reaction ID" value="UER00064"/>
</dbReference>
<evidence type="ECO:0000256" key="3">
    <source>
        <dbReference type="ARBA" id="ARBA00012078"/>
    </source>
</evidence>
<dbReference type="InterPro" id="IPR013750">
    <property type="entry name" value="GHMP_kinase_C_dom"/>
</dbReference>
<evidence type="ECO:0000256" key="13">
    <source>
        <dbReference type="HAMAP-Rule" id="MF_00384"/>
    </source>
</evidence>
<dbReference type="InterPro" id="IPR020568">
    <property type="entry name" value="Ribosomal_Su5_D2-typ_SF"/>
</dbReference>
<reference evidence="16 17" key="1">
    <citation type="journal article" date="2014" name="BMC Genomics">
        <title>Comparison of environmental and isolate Sulfobacillus genomes reveals diverse carbon, sulfur, nitrogen, and hydrogen metabolisms.</title>
        <authorList>
            <person name="Justice N.B."/>
            <person name="Norman A."/>
            <person name="Brown C.T."/>
            <person name="Singh A."/>
            <person name="Thomas B.C."/>
            <person name="Banfield J.F."/>
        </authorList>
    </citation>
    <scope>NUCLEOTIDE SEQUENCE [LARGE SCALE GENOMIC DNA]</scope>
    <source>
        <strain evidence="16">AMDSBA4</strain>
    </source>
</reference>
<evidence type="ECO:0000256" key="8">
    <source>
        <dbReference type="ARBA" id="ARBA00022741"/>
    </source>
</evidence>
<dbReference type="Pfam" id="PF00288">
    <property type="entry name" value="GHMP_kinases_N"/>
    <property type="match status" value="1"/>
</dbReference>
<keyword evidence="10 13" id="KW-0067">ATP-binding</keyword>
<feature type="binding site" evidence="13">
    <location>
        <begin position="86"/>
        <end position="96"/>
    </location>
    <ligand>
        <name>ATP</name>
        <dbReference type="ChEBI" id="CHEBI:30616"/>
    </ligand>
</feature>
<evidence type="ECO:0000256" key="6">
    <source>
        <dbReference type="ARBA" id="ARBA00022679"/>
    </source>
</evidence>
<evidence type="ECO:0000256" key="11">
    <source>
        <dbReference type="ARBA" id="ARBA00049375"/>
    </source>
</evidence>
<dbReference type="GO" id="GO:0009088">
    <property type="term" value="P:threonine biosynthetic process"/>
    <property type="evidence" value="ECO:0007669"/>
    <property type="project" value="UniProtKB-UniRule"/>
</dbReference>
<dbReference type="Proteomes" id="UP000242972">
    <property type="component" value="Unassembled WGS sequence"/>
</dbReference>
<accession>A0A2T2XG22</accession>
<dbReference type="SUPFAM" id="SSF54211">
    <property type="entry name" value="Ribosomal protein S5 domain 2-like"/>
    <property type="match status" value="1"/>
</dbReference>
<dbReference type="Pfam" id="PF08544">
    <property type="entry name" value="GHMP_kinases_C"/>
    <property type="match status" value="1"/>
</dbReference>
<dbReference type="SUPFAM" id="SSF55060">
    <property type="entry name" value="GHMP Kinase, C-terminal domain"/>
    <property type="match status" value="1"/>
</dbReference>
<evidence type="ECO:0000256" key="7">
    <source>
        <dbReference type="ARBA" id="ARBA00022697"/>
    </source>
</evidence>
<protein>
    <recommendedName>
        <fullName evidence="4 13">Homoserine kinase</fullName>
        <shortName evidence="13">HK</shortName>
        <shortName evidence="13">HSK</shortName>
        <ecNumber evidence="3 13">2.7.1.39</ecNumber>
    </recommendedName>
</protein>
<feature type="domain" description="GHMP kinase N-terminal" evidence="14">
    <location>
        <begin position="56"/>
        <end position="139"/>
    </location>
</feature>
<dbReference type="GO" id="GO:0005737">
    <property type="term" value="C:cytoplasm"/>
    <property type="evidence" value="ECO:0007669"/>
    <property type="project" value="UniProtKB-SubCell"/>
</dbReference>
<comment type="catalytic activity">
    <reaction evidence="11 13">
        <text>L-homoserine + ATP = O-phospho-L-homoserine + ADP + H(+)</text>
        <dbReference type="Rhea" id="RHEA:13985"/>
        <dbReference type="ChEBI" id="CHEBI:15378"/>
        <dbReference type="ChEBI" id="CHEBI:30616"/>
        <dbReference type="ChEBI" id="CHEBI:57476"/>
        <dbReference type="ChEBI" id="CHEBI:57590"/>
        <dbReference type="ChEBI" id="CHEBI:456216"/>
        <dbReference type="EC" id="2.7.1.39"/>
    </reaction>
</comment>
<evidence type="ECO:0000256" key="4">
    <source>
        <dbReference type="ARBA" id="ARBA00017858"/>
    </source>
</evidence>
<evidence type="ECO:0000256" key="2">
    <source>
        <dbReference type="ARBA" id="ARBA00007370"/>
    </source>
</evidence>
<dbReference type="InterPro" id="IPR006204">
    <property type="entry name" value="GHMP_kinase_N_dom"/>
</dbReference>
<dbReference type="InterPro" id="IPR006203">
    <property type="entry name" value="GHMP_knse_ATP-bd_CS"/>
</dbReference>
<dbReference type="InterPro" id="IPR000870">
    <property type="entry name" value="Homoserine_kinase"/>
</dbReference>
<dbReference type="Gene3D" id="3.30.70.890">
    <property type="entry name" value="GHMP kinase, C-terminal domain"/>
    <property type="match status" value="1"/>
</dbReference>
<dbReference type="EC" id="2.7.1.39" evidence="3 13"/>
<dbReference type="PANTHER" id="PTHR20861">
    <property type="entry name" value="HOMOSERINE/4-DIPHOSPHOCYTIDYL-2-C-METHYL-D-ERYTHRITOL KINASE"/>
    <property type="match status" value="1"/>
</dbReference>
<dbReference type="PIRSF" id="PIRSF000676">
    <property type="entry name" value="Homoser_kin"/>
    <property type="match status" value="1"/>
</dbReference>
<comment type="function">
    <text evidence="12 13">Catalyzes the ATP-dependent phosphorylation of L-homoserine to L-homoserine phosphate.</text>
</comment>
<keyword evidence="6 13" id="KW-0808">Transferase</keyword>
<dbReference type="InterPro" id="IPR014721">
    <property type="entry name" value="Ribsml_uS5_D2-typ_fold_subgr"/>
</dbReference>
<evidence type="ECO:0000256" key="5">
    <source>
        <dbReference type="ARBA" id="ARBA00022605"/>
    </source>
</evidence>
<keyword evidence="7 13" id="KW-0791">Threonine biosynthesis</keyword>
<evidence type="ECO:0000313" key="16">
    <source>
        <dbReference type="EMBL" id="PSR33455.1"/>
    </source>
</evidence>
<dbReference type="EMBL" id="PXYW01000020">
    <property type="protein sequence ID" value="PSR33455.1"/>
    <property type="molecule type" value="Genomic_DNA"/>
</dbReference>
<keyword evidence="8 13" id="KW-0547">Nucleotide-binding</keyword>
<comment type="similarity">
    <text evidence="2 13">Belongs to the GHMP kinase family. Homoserine kinase subfamily.</text>
</comment>
<evidence type="ECO:0000259" key="14">
    <source>
        <dbReference type="Pfam" id="PF00288"/>
    </source>
</evidence>
<evidence type="ECO:0000256" key="1">
    <source>
        <dbReference type="ARBA" id="ARBA00005015"/>
    </source>
</evidence>
<dbReference type="NCBIfam" id="TIGR00191">
    <property type="entry name" value="thrB"/>
    <property type="match status" value="1"/>
</dbReference>
<evidence type="ECO:0000256" key="12">
    <source>
        <dbReference type="ARBA" id="ARBA00049954"/>
    </source>
</evidence>
<dbReference type="PROSITE" id="PS00627">
    <property type="entry name" value="GHMP_KINASES_ATP"/>
    <property type="match status" value="1"/>
</dbReference>
<dbReference type="Gene3D" id="3.30.230.10">
    <property type="match status" value="1"/>
</dbReference>
<evidence type="ECO:0000259" key="15">
    <source>
        <dbReference type="Pfam" id="PF08544"/>
    </source>
</evidence>
<name>A0A2T2XG22_9FIRM</name>
<gene>
    <name evidence="13 16" type="primary">thrB</name>
    <name evidence="16" type="ORF">C7B46_09845</name>
</gene>